<sequence>MPTIIAKMAAPYGENNSKAPRHSIADKLASICKEIESFNLSPNSFPQPFYLRAPTTVHSGVASEAPNAAGIQLKTCLTASIPLFHHKRVGQLCGSSGYYHKYVLELPPNGISEKLEREFVRELLPELAGGPVIECGMAVCTEPVDGMAC</sequence>
<dbReference type="AlphaFoldDB" id="A0A2N5SGL8"/>
<evidence type="ECO:0000313" key="1">
    <source>
        <dbReference type="EMBL" id="PLW12402.1"/>
    </source>
</evidence>
<comment type="caution">
    <text evidence="1">The sequence shown here is derived from an EMBL/GenBank/DDBJ whole genome shotgun (WGS) entry which is preliminary data.</text>
</comment>
<organism evidence="1 4">
    <name type="scientific">Puccinia coronata f. sp. avenae</name>
    <dbReference type="NCBI Taxonomy" id="200324"/>
    <lineage>
        <taxon>Eukaryota</taxon>
        <taxon>Fungi</taxon>
        <taxon>Dikarya</taxon>
        <taxon>Basidiomycota</taxon>
        <taxon>Pucciniomycotina</taxon>
        <taxon>Pucciniomycetes</taxon>
        <taxon>Pucciniales</taxon>
        <taxon>Pucciniaceae</taxon>
        <taxon>Puccinia</taxon>
    </lineage>
</organism>
<proteinExistence type="predicted"/>
<accession>A0A2N5SGL8</accession>
<evidence type="ECO:0000313" key="3">
    <source>
        <dbReference type="EMBL" id="PLW44883.1"/>
    </source>
</evidence>
<keyword evidence="4" id="KW-1185">Reference proteome</keyword>
<protein>
    <submittedName>
        <fullName evidence="1">Uncharacterized protein</fullName>
    </submittedName>
</protein>
<dbReference type="Proteomes" id="UP000235392">
    <property type="component" value="Unassembled WGS sequence"/>
</dbReference>
<dbReference type="Proteomes" id="UP000235388">
    <property type="component" value="Unassembled WGS sequence"/>
</dbReference>
<evidence type="ECO:0000313" key="2">
    <source>
        <dbReference type="EMBL" id="PLW44663.1"/>
    </source>
</evidence>
<dbReference type="EMBL" id="PGCJ01000135">
    <property type="protein sequence ID" value="PLW44663.1"/>
    <property type="molecule type" value="Genomic_DNA"/>
</dbReference>
<gene>
    <name evidence="2" type="ORF">PCANC_12341</name>
    <name evidence="1" type="ORF">PCANC_23380</name>
    <name evidence="3" type="ORF">PCASD_09150</name>
</gene>
<name>A0A2N5SGL8_9BASI</name>
<evidence type="ECO:0000313" key="5">
    <source>
        <dbReference type="Proteomes" id="UP000235392"/>
    </source>
</evidence>
<dbReference type="EMBL" id="PGCJ01000983">
    <property type="protein sequence ID" value="PLW12402.1"/>
    <property type="molecule type" value="Genomic_DNA"/>
</dbReference>
<dbReference type="EMBL" id="PGCI01000053">
    <property type="protein sequence ID" value="PLW44883.1"/>
    <property type="molecule type" value="Genomic_DNA"/>
</dbReference>
<reference evidence="4 5" key="1">
    <citation type="submission" date="2017-11" db="EMBL/GenBank/DDBJ databases">
        <title>De novo assembly and phasing of dikaryotic genomes from two isolates of Puccinia coronata f. sp. avenae, the causal agent of oat crown rust.</title>
        <authorList>
            <person name="Miller M.E."/>
            <person name="Zhang Y."/>
            <person name="Omidvar V."/>
            <person name="Sperschneider J."/>
            <person name="Schwessinger B."/>
            <person name="Raley C."/>
            <person name="Palmer J.M."/>
            <person name="Garnica D."/>
            <person name="Upadhyaya N."/>
            <person name="Rathjen J."/>
            <person name="Taylor J.M."/>
            <person name="Park R.F."/>
            <person name="Dodds P.N."/>
            <person name="Hirsch C.D."/>
            <person name="Kianian S.F."/>
            <person name="Figueroa M."/>
        </authorList>
    </citation>
    <scope>NUCLEOTIDE SEQUENCE [LARGE SCALE GENOMIC DNA]</scope>
    <source>
        <strain evidence="1">12NC29</strain>
        <strain evidence="3">12SD80</strain>
    </source>
</reference>
<evidence type="ECO:0000313" key="4">
    <source>
        <dbReference type="Proteomes" id="UP000235388"/>
    </source>
</evidence>